<keyword evidence="2" id="KW-0472">Membrane</keyword>
<reference evidence="4" key="1">
    <citation type="journal article" date="2019" name="Int. J. Syst. Evol. Microbiol.">
        <title>The Global Catalogue of Microorganisms (GCM) 10K type strain sequencing project: providing services to taxonomists for standard genome sequencing and annotation.</title>
        <authorList>
            <consortium name="The Broad Institute Genomics Platform"/>
            <consortium name="The Broad Institute Genome Sequencing Center for Infectious Disease"/>
            <person name="Wu L."/>
            <person name="Ma J."/>
        </authorList>
    </citation>
    <scope>NUCLEOTIDE SEQUENCE [LARGE SCALE GENOMIC DNA]</scope>
    <source>
        <strain evidence="4">CCUG 56029</strain>
    </source>
</reference>
<dbReference type="EMBL" id="JBHUEN010000053">
    <property type="protein sequence ID" value="MFD1883865.1"/>
    <property type="molecule type" value="Genomic_DNA"/>
</dbReference>
<gene>
    <name evidence="3" type="ORF">ACFSCT_19310</name>
</gene>
<evidence type="ECO:0000256" key="2">
    <source>
        <dbReference type="SAM" id="Phobius"/>
    </source>
</evidence>
<feature type="compositionally biased region" description="Basic and acidic residues" evidence="1">
    <location>
        <begin position="348"/>
        <end position="372"/>
    </location>
</feature>
<evidence type="ECO:0000256" key="1">
    <source>
        <dbReference type="SAM" id="MobiDB-lite"/>
    </source>
</evidence>
<keyword evidence="2" id="KW-0812">Transmembrane</keyword>
<feature type="transmembrane region" description="Helical" evidence="2">
    <location>
        <begin position="38"/>
        <end position="56"/>
    </location>
</feature>
<keyword evidence="4" id="KW-1185">Reference proteome</keyword>
<evidence type="ECO:0000313" key="3">
    <source>
        <dbReference type="EMBL" id="MFD1883865.1"/>
    </source>
</evidence>
<feature type="region of interest" description="Disordered" evidence="1">
    <location>
        <begin position="254"/>
        <end position="408"/>
    </location>
</feature>
<keyword evidence="2" id="KW-1133">Transmembrane helix</keyword>
<comment type="caution">
    <text evidence="3">The sequence shown here is derived from an EMBL/GenBank/DDBJ whole genome shotgun (WGS) entry which is preliminary data.</text>
</comment>
<protein>
    <recommendedName>
        <fullName evidence="5">NADH-quinone oxidoreductase subunit E</fullName>
    </recommendedName>
</protein>
<accession>A0ABW4RCV1</accession>
<dbReference type="Gene3D" id="1.10.150.20">
    <property type="entry name" value="5' to 3' exonuclease, C-terminal subdomain"/>
    <property type="match status" value="1"/>
</dbReference>
<feature type="region of interest" description="Disordered" evidence="1">
    <location>
        <begin position="99"/>
        <end position="118"/>
    </location>
</feature>
<evidence type="ECO:0000313" key="4">
    <source>
        <dbReference type="Proteomes" id="UP001597213"/>
    </source>
</evidence>
<feature type="transmembrane region" description="Helical" evidence="2">
    <location>
        <begin position="12"/>
        <end position="32"/>
    </location>
</feature>
<dbReference type="Proteomes" id="UP001597213">
    <property type="component" value="Unassembled WGS sequence"/>
</dbReference>
<organism evidence="3 4">
    <name type="scientific">Paracoccus pacificus</name>
    <dbReference type="NCBI Taxonomy" id="1463598"/>
    <lineage>
        <taxon>Bacteria</taxon>
        <taxon>Pseudomonadati</taxon>
        <taxon>Pseudomonadota</taxon>
        <taxon>Alphaproteobacteria</taxon>
        <taxon>Rhodobacterales</taxon>
        <taxon>Paracoccaceae</taxon>
        <taxon>Paracoccus</taxon>
    </lineage>
</organism>
<sequence length="472" mass="47755">MFDISTSAAACRRGCSIFGAITGLLIWLFCWLSPYSGFWAGVVMGVLGGFLIAGLLRWGLCEGRQVQPDGRSQPLGRAMMAANVLGDHAQNVFSDRPVGSTAKQHAATGKGAQDTEGDVVGTTAATGVAASAASSGFAPAAVYAPVPPAGADAALDAAAAEEEGDDVADADAAVVQAARAAGPIGETADAGTAAADARAAAMENRDVTREDEAAALDADEALPSPLGAEVYEQPLAAGKAGQGDAAARPAGLMSTDAATSEKPAKTKPAKDKAAKAKPGKSDAGKAAKAKGTGDAGPKQHAAEAAPKAGSKAAPDMAVVETAAETAKAKPAKSPAKSDAKAAKQAAASEKKSDKKAEKNKKSDKKSDKKRLAAVDGGAQPKPAKTGDSEKSAAKRNRKAGAGGDDLKLIKGVGPVYERMLHELGYTTFAQVAAWTQTDIERMHEKMPNFDGRVESEDWIGQAARLAAGGKPE</sequence>
<name>A0ABW4RCV1_9RHOB</name>
<proteinExistence type="predicted"/>
<dbReference type="RefSeq" id="WP_379145543.1">
    <property type="nucleotide sequence ID" value="NZ_JBHUEN010000053.1"/>
</dbReference>
<feature type="compositionally biased region" description="Basic and acidic residues" evidence="1">
    <location>
        <begin position="262"/>
        <end position="285"/>
    </location>
</feature>
<evidence type="ECO:0008006" key="5">
    <source>
        <dbReference type="Google" id="ProtNLM"/>
    </source>
</evidence>
<feature type="compositionally biased region" description="Low complexity" evidence="1">
    <location>
        <begin position="286"/>
        <end position="325"/>
    </location>
</feature>